<evidence type="ECO:0000256" key="2">
    <source>
        <dbReference type="SAM" id="Phobius"/>
    </source>
</evidence>
<dbReference type="EMBL" id="VFOZ01000001">
    <property type="protein sequence ID" value="TQL95913.1"/>
    <property type="molecule type" value="Genomic_DNA"/>
</dbReference>
<reference evidence="3 4" key="1">
    <citation type="submission" date="2019-06" db="EMBL/GenBank/DDBJ databases">
        <title>Sequencing the genomes of 1000 actinobacteria strains.</title>
        <authorList>
            <person name="Klenk H.-P."/>
        </authorList>
    </citation>
    <scope>NUCLEOTIDE SEQUENCE [LARGE SCALE GENOMIC DNA]</scope>
    <source>
        <strain evidence="3 4">DSM 102200</strain>
    </source>
</reference>
<dbReference type="RefSeq" id="WP_141954514.1">
    <property type="nucleotide sequence ID" value="NZ_VFOZ01000001.1"/>
</dbReference>
<keyword evidence="2" id="KW-0812">Transmembrane</keyword>
<proteinExistence type="predicted"/>
<feature type="region of interest" description="Disordered" evidence="1">
    <location>
        <begin position="331"/>
        <end position="377"/>
    </location>
</feature>
<keyword evidence="2" id="KW-0472">Membrane</keyword>
<dbReference type="NCBIfam" id="NF038083">
    <property type="entry name" value="CU044_5270_fam"/>
    <property type="match status" value="1"/>
</dbReference>
<name>A0A543CFN2_9ACTN</name>
<organism evidence="3 4">
    <name type="scientific">Actinoallomurus bryophytorum</name>
    <dbReference type="NCBI Taxonomy" id="1490222"/>
    <lineage>
        <taxon>Bacteria</taxon>
        <taxon>Bacillati</taxon>
        <taxon>Actinomycetota</taxon>
        <taxon>Actinomycetes</taxon>
        <taxon>Streptosporangiales</taxon>
        <taxon>Thermomonosporaceae</taxon>
        <taxon>Actinoallomurus</taxon>
    </lineage>
</organism>
<feature type="compositionally biased region" description="Pro residues" evidence="1">
    <location>
        <begin position="344"/>
        <end position="354"/>
    </location>
</feature>
<dbReference type="OrthoDB" id="3509545at2"/>
<feature type="transmembrane region" description="Helical" evidence="2">
    <location>
        <begin position="63"/>
        <end position="84"/>
    </location>
</feature>
<evidence type="ECO:0000313" key="4">
    <source>
        <dbReference type="Proteomes" id="UP000316096"/>
    </source>
</evidence>
<comment type="caution">
    <text evidence="3">The sequence shown here is derived from an EMBL/GenBank/DDBJ whole genome shotgun (WGS) entry which is preliminary data.</text>
</comment>
<dbReference type="Proteomes" id="UP000316096">
    <property type="component" value="Unassembled WGS sequence"/>
</dbReference>
<dbReference type="AlphaFoldDB" id="A0A543CFN2"/>
<keyword evidence="2" id="KW-1133">Transmembrane helix</keyword>
<evidence type="ECO:0000313" key="3">
    <source>
        <dbReference type="EMBL" id="TQL95913.1"/>
    </source>
</evidence>
<keyword evidence="4" id="KW-1185">Reference proteome</keyword>
<protein>
    <recommendedName>
        <fullName evidence="5">CU044_5270 family protein</fullName>
    </recommendedName>
</protein>
<sequence length="377" mass="41082">MTPQHAKAGAEMDPSNTLAAEVGRMAEDAYRRRRNADIAHITAEARAPRHSDRKVTPVRHRRALLLLAGTAAVAIGLGATAYAVGGRTPRPAGPPQAAIENAAVVQELNRAASVVEKGHDVRPLPHQWLYVKTVFADSGPGTKAVRQPPLETWTRFDGRRFASMAHVLSPSRLNFITIDPSKEGDDRTPAQEYADLRAMPADPDALLAQIQHKVDTVDRPREVKLGAPWTDEDRDDWTFRHLTAILDTEVPVPHRLQAAVYRAAAKIPGVRTEQNVVDAMGRHGLAVGRESVRVGLLSQIILDPHSYRYLGTRTVVTRTVPWVRPTRSVRGYVGGGKHPGTRLMPPPSSAPPSDPVGNVQSKARAAYAVTDQAGRRS</sequence>
<evidence type="ECO:0000256" key="1">
    <source>
        <dbReference type="SAM" id="MobiDB-lite"/>
    </source>
</evidence>
<dbReference type="InterPro" id="IPR047789">
    <property type="entry name" value="CU044_5270-like"/>
</dbReference>
<gene>
    <name evidence="3" type="ORF">FB559_1425</name>
</gene>
<evidence type="ECO:0008006" key="5">
    <source>
        <dbReference type="Google" id="ProtNLM"/>
    </source>
</evidence>
<accession>A0A543CFN2</accession>